<protein>
    <submittedName>
        <fullName evidence="1">Uncharacterized protein</fullName>
    </submittedName>
</protein>
<name>A0ACB8USU4_9EURO</name>
<proteinExistence type="predicted"/>
<reference evidence="1" key="1">
    <citation type="journal article" date="2022" name="bioRxiv">
        <title>Population genetic analysis of Ophidiomyces ophidiicola, the causative agent of snake fungal disease, indicates recent introductions to the USA.</title>
        <authorList>
            <person name="Ladner J.T."/>
            <person name="Palmer J.M."/>
            <person name="Ettinger C.L."/>
            <person name="Stajich J.E."/>
            <person name="Farrell T.M."/>
            <person name="Glorioso B.M."/>
            <person name="Lawson B."/>
            <person name="Price S.J."/>
            <person name="Stengle A.G."/>
            <person name="Grear D.A."/>
            <person name="Lorch J.M."/>
        </authorList>
    </citation>
    <scope>NUCLEOTIDE SEQUENCE</scope>
    <source>
        <strain evidence="1">NWHC 24266-5</strain>
    </source>
</reference>
<sequence>MGTVSDWIHSLPPFSEFFPPTPNAYSTLLSIFQYFPVITVFQWLTPFYPQGKTSLASSLLNFPGRYAWCFMESIGMFNMLYILQTHYQTLPNLLSLMPMWNQCLVALYLLHYLNRAFVTPLFFAPSMSPIHLIIIMTAVFYNYFNSSCIAGWLLGYGLPISSSGEKIGSPNIPPTHPWLVYAPYVGLAIFFIGMYYNISAESTLFRLRKEEAHRRQQLQSSSKTNTEKSIYDKVYIIPPPSGLFRSILFPHYVFEWLEWSGFLLIGFAVTSSPSGQPADAASTMSYIPLAPYYGPLAKLFLQKLALPFPFPLVVFLINSILTTGARAAWGRKWYTQRFGENAVAGRGAFIPYFRWL</sequence>
<dbReference type="EMBL" id="JALBCA010000082">
    <property type="protein sequence ID" value="KAI2383894.1"/>
    <property type="molecule type" value="Genomic_DNA"/>
</dbReference>
<evidence type="ECO:0000313" key="1">
    <source>
        <dbReference type="EMBL" id="KAI2383894.1"/>
    </source>
</evidence>
<comment type="caution">
    <text evidence="1">The sequence shown here is derived from an EMBL/GenBank/DDBJ whole genome shotgun (WGS) entry which is preliminary data.</text>
</comment>
<gene>
    <name evidence="1" type="ORF">LOY88_004984</name>
</gene>
<organism evidence="1">
    <name type="scientific">Ophidiomyces ophidiicola</name>
    <dbReference type="NCBI Taxonomy" id="1387563"/>
    <lineage>
        <taxon>Eukaryota</taxon>
        <taxon>Fungi</taxon>
        <taxon>Dikarya</taxon>
        <taxon>Ascomycota</taxon>
        <taxon>Pezizomycotina</taxon>
        <taxon>Eurotiomycetes</taxon>
        <taxon>Eurotiomycetidae</taxon>
        <taxon>Onygenales</taxon>
        <taxon>Onygenaceae</taxon>
        <taxon>Ophidiomyces</taxon>
    </lineage>
</organism>
<accession>A0ACB8USU4</accession>